<reference evidence="1" key="1">
    <citation type="submission" date="2018-02" db="EMBL/GenBank/DDBJ databases">
        <title>Rhizophora mucronata_Transcriptome.</title>
        <authorList>
            <person name="Meera S.P."/>
            <person name="Sreeshan A."/>
            <person name="Augustine A."/>
        </authorList>
    </citation>
    <scope>NUCLEOTIDE SEQUENCE</scope>
    <source>
        <tissue evidence="1">Leaf</tissue>
    </source>
</reference>
<protein>
    <submittedName>
        <fullName evidence="1">Uncharacterized protein</fullName>
    </submittedName>
</protein>
<organism evidence="1">
    <name type="scientific">Rhizophora mucronata</name>
    <name type="common">Asiatic mangrove</name>
    <dbReference type="NCBI Taxonomy" id="61149"/>
    <lineage>
        <taxon>Eukaryota</taxon>
        <taxon>Viridiplantae</taxon>
        <taxon>Streptophyta</taxon>
        <taxon>Embryophyta</taxon>
        <taxon>Tracheophyta</taxon>
        <taxon>Spermatophyta</taxon>
        <taxon>Magnoliopsida</taxon>
        <taxon>eudicotyledons</taxon>
        <taxon>Gunneridae</taxon>
        <taxon>Pentapetalae</taxon>
        <taxon>rosids</taxon>
        <taxon>fabids</taxon>
        <taxon>Malpighiales</taxon>
        <taxon>Rhizophoraceae</taxon>
        <taxon>Rhizophora</taxon>
    </lineage>
</organism>
<accession>A0A2P2Q4K3</accession>
<sequence length="16" mass="1901">MKETGHCLGFIRLQMH</sequence>
<dbReference type="EMBL" id="GGEC01081428">
    <property type="protein sequence ID" value="MBX61912.1"/>
    <property type="molecule type" value="Transcribed_RNA"/>
</dbReference>
<evidence type="ECO:0000313" key="1">
    <source>
        <dbReference type="EMBL" id="MBX61912.1"/>
    </source>
</evidence>
<proteinExistence type="predicted"/>
<name>A0A2P2Q4K3_RHIMU</name>
<dbReference type="AlphaFoldDB" id="A0A2P2Q4K3"/>